<keyword evidence="2" id="KW-0012">Acyltransferase</keyword>
<reference evidence="2" key="1">
    <citation type="submission" date="2020-10" db="EMBL/GenBank/DDBJ databases">
        <authorList>
            <person name="Gilroy R."/>
        </authorList>
    </citation>
    <scope>NUCLEOTIDE SEQUENCE</scope>
    <source>
        <strain evidence="2">B3-2255</strain>
    </source>
</reference>
<comment type="caution">
    <text evidence="2">The sequence shown here is derived from an EMBL/GenBank/DDBJ whole genome shotgun (WGS) entry which is preliminary data.</text>
</comment>
<keyword evidence="2" id="KW-0808">Transferase</keyword>
<protein>
    <submittedName>
        <fullName evidence="2">UDP-4-amino-4, 6-dideoxy-N-acetyl-beta-L-altrosamine N-acetyltransferase</fullName>
        <ecNumber evidence="2">2.3.1.202</ecNumber>
    </submittedName>
</protein>
<dbReference type="EMBL" id="JADILY010000138">
    <property type="protein sequence ID" value="MBO8482176.1"/>
    <property type="molecule type" value="Genomic_DNA"/>
</dbReference>
<organism evidence="2 3">
    <name type="scientific">Candidatus Merdivivens faecigallinarum</name>
    <dbReference type="NCBI Taxonomy" id="2840871"/>
    <lineage>
        <taxon>Bacteria</taxon>
        <taxon>Pseudomonadati</taxon>
        <taxon>Bacteroidota</taxon>
        <taxon>Bacteroidia</taxon>
        <taxon>Bacteroidales</taxon>
        <taxon>Muribaculaceae</taxon>
        <taxon>Muribaculaceae incertae sedis</taxon>
        <taxon>Candidatus Merdivivens</taxon>
    </lineage>
</organism>
<dbReference type="PROSITE" id="PS51186">
    <property type="entry name" value="GNAT"/>
    <property type="match status" value="1"/>
</dbReference>
<evidence type="ECO:0000313" key="3">
    <source>
        <dbReference type="Proteomes" id="UP000823772"/>
    </source>
</evidence>
<dbReference type="NCBIfam" id="TIGR03585">
    <property type="entry name" value="PseH"/>
    <property type="match status" value="1"/>
</dbReference>
<dbReference type="SUPFAM" id="SSF55729">
    <property type="entry name" value="Acyl-CoA N-acyltransferases (Nat)"/>
    <property type="match status" value="1"/>
</dbReference>
<evidence type="ECO:0000259" key="1">
    <source>
        <dbReference type="PROSITE" id="PS51186"/>
    </source>
</evidence>
<accession>A0A9D9NQM5</accession>
<gene>
    <name evidence="2" type="primary">pseH</name>
    <name evidence="2" type="ORF">IAC87_06490</name>
</gene>
<dbReference type="InterPro" id="IPR020036">
    <property type="entry name" value="PseH"/>
</dbReference>
<dbReference type="InterPro" id="IPR000182">
    <property type="entry name" value="GNAT_dom"/>
</dbReference>
<feature type="domain" description="N-acetyltransferase" evidence="1">
    <location>
        <begin position="5"/>
        <end position="168"/>
    </location>
</feature>
<dbReference type="InterPro" id="IPR016181">
    <property type="entry name" value="Acyl_CoA_acyltransferase"/>
</dbReference>
<dbReference type="AlphaFoldDB" id="A0A9D9NQM5"/>
<dbReference type="Gene3D" id="3.40.630.30">
    <property type="match status" value="1"/>
</dbReference>
<dbReference type="EC" id="2.3.1.202" evidence="2"/>
<dbReference type="PANTHER" id="PTHR43415:SF3">
    <property type="entry name" value="GNAT-FAMILY ACETYLTRANSFERASE"/>
    <property type="match status" value="1"/>
</dbReference>
<evidence type="ECO:0000313" key="2">
    <source>
        <dbReference type="EMBL" id="MBO8482176.1"/>
    </source>
</evidence>
<dbReference type="PANTHER" id="PTHR43415">
    <property type="entry name" value="SPERMIDINE N(1)-ACETYLTRANSFERASE"/>
    <property type="match status" value="1"/>
</dbReference>
<sequence>MEKDIELIPLREEHLETVRNWRNSREVSAFMYTDTHITPSEQLGWYGRISSDPTCRYWIISYENRHLGVVSVTEISRVFDSCFWAFYLGDSSVRGAGIGAKVEYNILKYVFEDLGLNKLRCEVFTFNEKVISMHEKFGFRREAYYREHVCKGGVYHDVVGLAMLKREWKQLKDYHYNRIYNR</sequence>
<dbReference type="Pfam" id="PF13302">
    <property type="entry name" value="Acetyltransf_3"/>
    <property type="match status" value="1"/>
</dbReference>
<dbReference type="GO" id="GO:0016747">
    <property type="term" value="F:acyltransferase activity, transferring groups other than amino-acyl groups"/>
    <property type="evidence" value="ECO:0007669"/>
    <property type="project" value="InterPro"/>
</dbReference>
<name>A0A9D9NQM5_9BACT</name>
<dbReference type="Proteomes" id="UP000823772">
    <property type="component" value="Unassembled WGS sequence"/>
</dbReference>
<proteinExistence type="predicted"/>
<reference evidence="2" key="2">
    <citation type="journal article" date="2021" name="PeerJ">
        <title>Extensive microbial diversity within the chicken gut microbiome revealed by metagenomics and culture.</title>
        <authorList>
            <person name="Gilroy R."/>
            <person name="Ravi A."/>
            <person name="Getino M."/>
            <person name="Pursley I."/>
            <person name="Horton D.L."/>
            <person name="Alikhan N.F."/>
            <person name="Baker D."/>
            <person name="Gharbi K."/>
            <person name="Hall N."/>
            <person name="Watson M."/>
            <person name="Adriaenssens E.M."/>
            <person name="Foster-Nyarko E."/>
            <person name="Jarju S."/>
            <person name="Secka A."/>
            <person name="Antonio M."/>
            <person name="Oren A."/>
            <person name="Chaudhuri R.R."/>
            <person name="La Ragione R."/>
            <person name="Hildebrand F."/>
            <person name="Pallen M.J."/>
        </authorList>
    </citation>
    <scope>NUCLEOTIDE SEQUENCE</scope>
    <source>
        <strain evidence="2">B3-2255</strain>
    </source>
</reference>